<dbReference type="EMBL" id="GBXM01090866">
    <property type="protein sequence ID" value="JAH17711.1"/>
    <property type="molecule type" value="Transcribed_RNA"/>
</dbReference>
<protein>
    <submittedName>
        <fullName evidence="1">Uncharacterized protein</fullName>
    </submittedName>
</protein>
<dbReference type="AlphaFoldDB" id="A0A0E9QLE0"/>
<evidence type="ECO:0000313" key="1">
    <source>
        <dbReference type="EMBL" id="JAH17711.1"/>
    </source>
</evidence>
<proteinExistence type="predicted"/>
<accession>A0A0E9QLE0</accession>
<sequence length="55" mass="6348">MAARTFLAFFPPSPLKQPELVTLSPTRSTCWTDLRQGFQEYDWTRARVLSLVGNF</sequence>
<reference evidence="1" key="1">
    <citation type="submission" date="2014-11" db="EMBL/GenBank/DDBJ databases">
        <authorList>
            <person name="Amaro Gonzalez C."/>
        </authorList>
    </citation>
    <scope>NUCLEOTIDE SEQUENCE</scope>
</reference>
<reference evidence="1" key="2">
    <citation type="journal article" date="2015" name="Fish Shellfish Immunol.">
        <title>Early steps in the European eel (Anguilla anguilla)-Vibrio vulnificus interaction in the gills: Role of the RtxA13 toxin.</title>
        <authorList>
            <person name="Callol A."/>
            <person name="Pajuelo D."/>
            <person name="Ebbesson L."/>
            <person name="Teles M."/>
            <person name="MacKenzie S."/>
            <person name="Amaro C."/>
        </authorList>
    </citation>
    <scope>NUCLEOTIDE SEQUENCE</scope>
</reference>
<name>A0A0E9QLE0_ANGAN</name>
<organism evidence="1">
    <name type="scientific">Anguilla anguilla</name>
    <name type="common">European freshwater eel</name>
    <name type="synonym">Muraena anguilla</name>
    <dbReference type="NCBI Taxonomy" id="7936"/>
    <lineage>
        <taxon>Eukaryota</taxon>
        <taxon>Metazoa</taxon>
        <taxon>Chordata</taxon>
        <taxon>Craniata</taxon>
        <taxon>Vertebrata</taxon>
        <taxon>Euteleostomi</taxon>
        <taxon>Actinopterygii</taxon>
        <taxon>Neopterygii</taxon>
        <taxon>Teleostei</taxon>
        <taxon>Anguilliformes</taxon>
        <taxon>Anguillidae</taxon>
        <taxon>Anguilla</taxon>
    </lineage>
</organism>